<accession>A0A5A9NC63</accession>
<comment type="caution">
    <text evidence="2">The sequence shown here is derived from an EMBL/GenBank/DDBJ whole genome shotgun (WGS) entry which is preliminary data.</text>
</comment>
<organism evidence="2 3">
    <name type="scientific">Triplophysa tibetana</name>
    <dbReference type="NCBI Taxonomy" id="1572043"/>
    <lineage>
        <taxon>Eukaryota</taxon>
        <taxon>Metazoa</taxon>
        <taxon>Chordata</taxon>
        <taxon>Craniata</taxon>
        <taxon>Vertebrata</taxon>
        <taxon>Euteleostomi</taxon>
        <taxon>Actinopterygii</taxon>
        <taxon>Neopterygii</taxon>
        <taxon>Teleostei</taxon>
        <taxon>Ostariophysi</taxon>
        <taxon>Cypriniformes</taxon>
        <taxon>Nemacheilidae</taxon>
        <taxon>Triplophysa</taxon>
    </lineage>
</organism>
<protein>
    <submittedName>
        <fullName evidence="2">Uncharacterized protein</fullName>
    </submittedName>
</protein>
<proteinExistence type="predicted"/>
<evidence type="ECO:0000256" key="1">
    <source>
        <dbReference type="SAM" id="MobiDB-lite"/>
    </source>
</evidence>
<feature type="compositionally biased region" description="Polar residues" evidence="1">
    <location>
        <begin position="349"/>
        <end position="367"/>
    </location>
</feature>
<dbReference type="Proteomes" id="UP000324632">
    <property type="component" value="Chromosome 19"/>
</dbReference>
<evidence type="ECO:0000313" key="2">
    <source>
        <dbReference type="EMBL" id="KAA0707572.1"/>
    </source>
</evidence>
<feature type="region of interest" description="Disordered" evidence="1">
    <location>
        <begin position="57"/>
        <end position="101"/>
    </location>
</feature>
<feature type="region of interest" description="Disordered" evidence="1">
    <location>
        <begin position="318"/>
        <end position="404"/>
    </location>
</feature>
<feature type="compositionally biased region" description="Basic and acidic residues" evidence="1">
    <location>
        <begin position="368"/>
        <end position="404"/>
    </location>
</feature>
<dbReference type="EMBL" id="SOYY01000019">
    <property type="protein sequence ID" value="KAA0707572.1"/>
    <property type="molecule type" value="Genomic_DNA"/>
</dbReference>
<evidence type="ECO:0000313" key="3">
    <source>
        <dbReference type="Proteomes" id="UP000324632"/>
    </source>
</evidence>
<gene>
    <name evidence="2" type="ORF">E1301_Tti014858</name>
</gene>
<dbReference type="AlphaFoldDB" id="A0A5A9NC63"/>
<sequence>METTAETNYGYFKRKEWYQYLVNFPQRAESGCCREVNVLVVSEVTARSVSMKLRRTSVLKRQHQKDLRKGGSNRVSKHGSIGKKATSTRPETSSVVLSSDNDSCQSDGNIIDLTVGSRKGIEQGETRTIVKSQANPSGIGLKISLASSAMAEDTLGKLRVISNTTVPEARSSIPLVSEREEVEESGPALDEFSAEFTVESGPSSPNLDVNTPRCRECERLFYKMRRKTPSKTKNRDKNPASLSCDHWVLLKKWHPQRGRHRKRGLLWTSLTQIRKLAVHAYDSAERNRTQTFCSRPHVFQQRNLRRCKYLASIQTDPSLTKVKPRQRKKHRAALWPNISRTKQVKRKPSMNNTLSQQRFSPKLSVSITHKDKPQPNDSSKLDASLRQKDKQKRKDFQDRSDKQEACDAIEGTRRVLKFDDMPEVVAVDTAEHSRGSQRQLESGEICETQNCVETKDSAGLKEELFEDSDDFKTPSDLFTVKPKIKRGSQKKVPVSDETKSTKTSSTANFRSMLATMVKNQNKIIKETFQ</sequence>
<feature type="compositionally biased region" description="Polar residues" evidence="1">
    <location>
        <begin position="85"/>
        <end position="101"/>
    </location>
</feature>
<feature type="compositionally biased region" description="Basic residues" evidence="1">
    <location>
        <begin position="322"/>
        <end position="332"/>
    </location>
</feature>
<name>A0A5A9NC63_9TELE</name>
<feature type="region of interest" description="Disordered" evidence="1">
    <location>
        <begin position="484"/>
        <end position="506"/>
    </location>
</feature>
<reference evidence="2 3" key="1">
    <citation type="journal article" date="2019" name="Mol. Ecol. Resour.">
        <title>Chromosome-level genome assembly of Triplophysa tibetana, a fish adapted to the harsh high-altitude environment of the Tibetan Plateau.</title>
        <authorList>
            <person name="Yang X."/>
            <person name="Liu H."/>
            <person name="Ma Z."/>
            <person name="Zou Y."/>
            <person name="Zou M."/>
            <person name="Mao Y."/>
            <person name="Li X."/>
            <person name="Wang H."/>
            <person name="Chen T."/>
            <person name="Wang W."/>
            <person name="Yang R."/>
        </authorList>
    </citation>
    <scope>NUCLEOTIDE SEQUENCE [LARGE SCALE GENOMIC DNA]</scope>
    <source>
        <strain evidence="2">TTIB1903HZAU</strain>
        <tissue evidence="2">Muscle</tissue>
    </source>
</reference>
<keyword evidence="3" id="KW-1185">Reference proteome</keyword>